<feature type="transmembrane region" description="Helical" evidence="6">
    <location>
        <begin position="155"/>
        <end position="179"/>
    </location>
</feature>
<dbReference type="PANTHER" id="PTHR23504">
    <property type="entry name" value="MAJOR FACILITATOR SUPERFAMILY DOMAIN-CONTAINING PROTEIN 10"/>
    <property type="match status" value="1"/>
</dbReference>
<keyword evidence="5 6" id="KW-0472">Membrane</keyword>
<feature type="transmembrane region" description="Helical" evidence="6">
    <location>
        <begin position="61"/>
        <end position="85"/>
    </location>
</feature>
<dbReference type="AlphaFoldDB" id="A0A381XS39"/>
<feature type="transmembrane region" description="Helical" evidence="6">
    <location>
        <begin position="405"/>
        <end position="424"/>
    </location>
</feature>
<evidence type="ECO:0000256" key="3">
    <source>
        <dbReference type="ARBA" id="ARBA00022692"/>
    </source>
</evidence>
<comment type="subcellular location">
    <subcellularLocation>
        <location evidence="1">Membrane</location>
        <topology evidence="1">Multi-pass membrane protein</topology>
    </subcellularLocation>
</comment>
<accession>A0A381XS39</accession>
<evidence type="ECO:0000256" key="1">
    <source>
        <dbReference type="ARBA" id="ARBA00004141"/>
    </source>
</evidence>
<dbReference type="Gene3D" id="1.20.1250.20">
    <property type="entry name" value="MFS general substrate transporter like domains"/>
    <property type="match status" value="1"/>
</dbReference>
<organism evidence="8">
    <name type="scientific">marine metagenome</name>
    <dbReference type="NCBI Taxonomy" id="408172"/>
    <lineage>
        <taxon>unclassified sequences</taxon>
        <taxon>metagenomes</taxon>
        <taxon>ecological metagenomes</taxon>
    </lineage>
</organism>
<feature type="transmembrane region" description="Helical" evidence="6">
    <location>
        <begin position="286"/>
        <end position="305"/>
    </location>
</feature>
<feature type="transmembrane region" description="Helical" evidence="6">
    <location>
        <begin position="254"/>
        <end position="274"/>
    </location>
</feature>
<feature type="transmembrane region" description="Helical" evidence="6">
    <location>
        <begin position="97"/>
        <end position="120"/>
    </location>
</feature>
<dbReference type="InterPro" id="IPR011701">
    <property type="entry name" value="MFS"/>
</dbReference>
<reference evidence="8" key="1">
    <citation type="submission" date="2018-05" db="EMBL/GenBank/DDBJ databases">
        <authorList>
            <person name="Lanie J.A."/>
            <person name="Ng W.-L."/>
            <person name="Kazmierczak K.M."/>
            <person name="Andrzejewski T.M."/>
            <person name="Davidsen T.M."/>
            <person name="Wayne K.J."/>
            <person name="Tettelin H."/>
            <person name="Glass J.I."/>
            <person name="Rusch D."/>
            <person name="Podicherti R."/>
            <person name="Tsui H.-C.T."/>
            <person name="Winkler M.E."/>
        </authorList>
    </citation>
    <scope>NUCLEOTIDE SEQUENCE</scope>
</reference>
<keyword evidence="3 6" id="KW-0812">Transmembrane</keyword>
<evidence type="ECO:0000259" key="7">
    <source>
        <dbReference type="PROSITE" id="PS50850"/>
    </source>
</evidence>
<sequence>MKKPTLLIVFLTVFIDVVGFSIIFPLFPEMLDYYIELDGKESLIGSLVAWLSRFAGDDKNAVATLFGGVLGSLYGFLQFLFAPIWGAYSDRRGRRPTLIFTLGGIVLANLIWVFAGSFALLVLGRALGGIMAGNISTASAVAADITSGKNRASGMILIGVALGLGFILGPAIGGFAYGWQLVEPGKAVSGLALHPFSGPAVIALAIAAVNWVLIIFRLSESLPPEKRGQHLAKRSFNPFAQLKRIHLPGVARTNLIYFAYWSAFSSVEFTIAFFATETLGFKPVNIAWMFVFIGLSLIFFQGGVARQLIKRVGERQTALAGVCSTLPGFLIIGNATSTAMLYGGLLLMTAGSGMTMPSLNSLVSRYTPGDRQGLSLGVFRSLGSLSRAIGPITGGLLYWKFDNSMPFWVGAAFLIVPFFMALGLPPVRDHDKPAAVNSEQ</sequence>
<dbReference type="EMBL" id="UINC01016184">
    <property type="protein sequence ID" value="SVA67579.1"/>
    <property type="molecule type" value="Genomic_DNA"/>
</dbReference>
<dbReference type="SUPFAM" id="SSF103473">
    <property type="entry name" value="MFS general substrate transporter"/>
    <property type="match status" value="1"/>
</dbReference>
<proteinExistence type="predicted"/>
<keyword evidence="4 6" id="KW-1133">Transmembrane helix</keyword>
<protein>
    <recommendedName>
        <fullName evidence="7">Major facilitator superfamily (MFS) profile domain-containing protein</fullName>
    </recommendedName>
</protein>
<dbReference type="InterPro" id="IPR036259">
    <property type="entry name" value="MFS_trans_sf"/>
</dbReference>
<name>A0A381XS39_9ZZZZ</name>
<feature type="transmembrane region" description="Helical" evidence="6">
    <location>
        <begin position="126"/>
        <end position="143"/>
    </location>
</feature>
<keyword evidence="2" id="KW-0813">Transport</keyword>
<dbReference type="PROSITE" id="PS50850">
    <property type="entry name" value="MFS"/>
    <property type="match status" value="1"/>
</dbReference>
<feature type="domain" description="Major facilitator superfamily (MFS) profile" evidence="7">
    <location>
        <begin position="5"/>
        <end position="429"/>
    </location>
</feature>
<feature type="transmembrane region" description="Helical" evidence="6">
    <location>
        <begin position="199"/>
        <end position="218"/>
    </location>
</feature>
<dbReference type="Pfam" id="PF07690">
    <property type="entry name" value="MFS_1"/>
    <property type="match status" value="1"/>
</dbReference>
<dbReference type="InterPro" id="IPR020846">
    <property type="entry name" value="MFS_dom"/>
</dbReference>
<gene>
    <name evidence="8" type="ORF">METZ01_LOCUS120433</name>
</gene>
<evidence type="ECO:0000256" key="6">
    <source>
        <dbReference type="SAM" id="Phobius"/>
    </source>
</evidence>
<dbReference type="GO" id="GO:0022857">
    <property type="term" value="F:transmembrane transporter activity"/>
    <property type="evidence" value="ECO:0007669"/>
    <property type="project" value="InterPro"/>
</dbReference>
<evidence type="ECO:0000313" key="8">
    <source>
        <dbReference type="EMBL" id="SVA67579.1"/>
    </source>
</evidence>
<dbReference type="PANTHER" id="PTHR23504:SF15">
    <property type="entry name" value="MAJOR FACILITATOR SUPERFAMILY (MFS) PROFILE DOMAIN-CONTAINING PROTEIN"/>
    <property type="match status" value="1"/>
</dbReference>
<evidence type="ECO:0000256" key="5">
    <source>
        <dbReference type="ARBA" id="ARBA00023136"/>
    </source>
</evidence>
<dbReference type="GO" id="GO:0016020">
    <property type="term" value="C:membrane"/>
    <property type="evidence" value="ECO:0007669"/>
    <property type="project" value="UniProtKB-SubCell"/>
</dbReference>
<evidence type="ECO:0000256" key="2">
    <source>
        <dbReference type="ARBA" id="ARBA00022448"/>
    </source>
</evidence>
<evidence type="ECO:0000256" key="4">
    <source>
        <dbReference type="ARBA" id="ARBA00022989"/>
    </source>
</evidence>
<feature type="transmembrane region" description="Helical" evidence="6">
    <location>
        <begin position="7"/>
        <end position="27"/>
    </location>
</feature>